<accession>A0A8H3XKB5</accession>
<sequence>MRKKKESEMKNTTMLNCCKNYLALAPPYYRKKSEKNPDIHAILGPEDLFVNLNRDFSRKILTGIEDEDSIFGSYRTDKVGHLRRYYQDNASHKKFDHKKEEKMETVLTKPREMADGKALEFLS</sequence>
<dbReference type="OrthoDB" id="10571186at2759"/>
<reference evidence="1 2" key="1">
    <citation type="journal article" date="2019" name="Environ. Microbiol.">
        <title>At the nexus of three kingdoms: the genome of the mycorrhizal fungus Gigaspora margarita provides insights into plant, endobacterial and fungal interactions.</title>
        <authorList>
            <person name="Venice F."/>
            <person name="Ghignone S."/>
            <person name="Salvioli di Fossalunga A."/>
            <person name="Amselem J."/>
            <person name="Novero M."/>
            <person name="Xianan X."/>
            <person name="Sedzielewska Toro K."/>
            <person name="Morin E."/>
            <person name="Lipzen A."/>
            <person name="Grigoriev I.V."/>
            <person name="Henrissat B."/>
            <person name="Martin F.M."/>
            <person name="Bonfante P."/>
        </authorList>
    </citation>
    <scope>NUCLEOTIDE SEQUENCE [LARGE SCALE GENOMIC DNA]</scope>
    <source>
        <strain evidence="1 2">BEG34</strain>
    </source>
</reference>
<comment type="caution">
    <text evidence="1">The sequence shown here is derived from an EMBL/GenBank/DDBJ whole genome shotgun (WGS) entry which is preliminary data.</text>
</comment>
<dbReference type="EMBL" id="WTPW01000921">
    <property type="protein sequence ID" value="KAF0469308.1"/>
    <property type="molecule type" value="Genomic_DNA"/>
</dbReference>
<proteinExistence type="predicted"/>
<dbReference type="AlphaFoldDB" id="A0A8H3XKB5"/>
<gene>
    <name evidence="1" type="ORF">F8M41_025587</name>
</gene>
<evidence type="ECO:0000313" key="1">
    <source>
        <dbReference type="EMBL" id="KAF0469308.1"/>
    </source>
</evidence>
<dbReference type="Proteomes" id="UP000439903">
    <property type="component" value="Unassembled WGS sequence"/>
</dbReference>
<evidence type="ECO:0000313" key="2">
    <source>
        <dbReference type="Proteomes" id="UP000439903"/>
    </source>
</evidence>
<organism evidence="1 2">
    <name type="scientific">Gigaspora margarita</name>
    <dbReference type="NCBI Taxonomy" id="4874"/>
    <lineage>
        <taxon>Eukaryota</taxon>
        <taxon>Fungi</taxon>
        <taxon>Fungi incertae sedis</taxon>
        <taxon>Mucoromycota</taxon>
        <taxon>Glomeromycotina</taxon>
        <taxon>Glomeromycetes</taxon>
        <taxon>Diversisporales</taxon>
        <taxon>Gigasporaceae</taxon>
        <taxon>Gigaspora</taxon>
    </lineage>
</organism>
<protein>
    <submittedName>
        <fullName evidence="1">Uncharacterized protein</fullName>
    </submittedName>
</protein>
<keyword evidence="2" id="KW-1185">Reference proteome</keyword>
<name>A0A8H3XKB5_GIGMA</name>